<feature type="region of interest" description="Disordered" evidence="1">
    <location>
        <begin position="1"/>
        <end position="101"/>
    </location>
</feature>
<accession>A0AAV7RCP9</accession>
<evidence type="ECO:0000313" key="2">
    <source>
        <dbReference type="EMBL" id="KAJ1149873.1"/>
    </source>
</evidence>
<feature type="compositionally biased region" description="Low complexity" evidence="1">
    <location>
        <begin position="26"/>
        <end position="40"/>
    </location>
</feature>
<keyword evidence="3" id="KW-1185">Reference proteome</keyword>
<sequence length="123" mass="12784">MRPARVSASAICSPSCPLREERKKMGVGAAAPSGAPPGAEGNDGHLLHPPALHSRGPATSPAPPHAHRAPGQGTLPQQASSRPRPPSPLTSCFPRCSPPEAPHRVMVATQSMVPVSSPKRDRF</sequence>
<comment type="caution">
    <text evidence="2">The sequence shown here is derived from an EMBL/GenBank/DDBJ whole genome shotgun (WGS) entry which is preliminary data.</text>
</comment>
<reference evidence="2" key="1">
    <citation type="journal article" date="2022" name="bioRxiv">
        <title>Sequencing and chromosome-scale assembly of the giantPleurodeles waltlgenome.</title>
        <authorList>
            <person name="Brown T."/>
            <person name="Elewa A."/>
            <person name="Iarovenko S."/>
            <person name="Subramanian E."/>
            <person name="Araus A.J."/>
            <person name="Petzold A."/>
            <person name="Susuki M."/>
            <person name="Suzuki K.-i.T."/>
            <person name="Hayashi T."/>
            <person name="Toyoda A."/>
            <person name="Oliveira C."/>
            <person name="Osipova E."/>
            <person name="Leigh N.D."/>
            <person name="Simon A."/>
            <person name="Yun M.H."/>
        </authorList>
    </citation>
    <scope>NUCLEOTIDE SEQUENCE</scope>
    <source>
        <strain evidence="2">20211129_DDA</strain>
        <tissue evidence="2">Liver</tissue>
    </source>
</reference>
<evidence type="ECO:0000256" key="1">
    <source>
        <dbReference type="SAM" id="MobiDB-lite"/>
    </source>
</evidence>
<organism evidence="2 3">
    <name type="scientific">Pleurodeles waltl</name>
    <name type="common">Iberian ribbed newt</name>
    <dbReference type="NCBI Taxonomy" id="8319"/>
    <lineage>
        <taxon>Eukaryota</taxon>
        <taxon>Metazoa</taxon>
        <taxon>Chordata</taxon>
        <taxon>Craniata</taxon>
        <taxon>Vertebrata</taxon>
        <taxon>Euteleostomi</taxon>
        <taxon>Amphibia</taxon>
        <taxon>Batrachia</taxon>
        <taxon>Caudata</taxon>
        <taxon>Salamandroidea</taxon>
        <taxon>Salamandridae</taxon>
        <taxon>Pleurodelinae</taxon>
        <taxon>Pleurodeles</taxon>
    </lineage>
</organism>
<evidence type="ECO:0000313" key="3">
    <source>
        <dbReference type="Proteomes" id="UP001066276"/>
    </source>
</evidence>
<gene>
    <name evidence="2" type="ORF">NDU88_002672</name>
</gene>
<proteinExistence type="predicted"/>
<dbReference type="EMBL" id="JANPWB010000009">
    <property type="protein sequence ID" value="KAJ1149873.1"/>
    <property type="molecule type" value="Genomic_DNA"/>
</dbReference>
<dbReference type="AlphaFoldDB" id="A0AAV7RCP9"/>
<dbReference type="Proteomes" id="UP001066276">
    <property type="component" value="Chromosome 5"/>
</dbReference>
<protein>
    <submittedName>
        <fullName evidence="2">Uncharacterized protein</fullName>
    </submittedName>
</protein>
<name>A0AAV7RCP9_PLEWA</name>